<reference evidence="1" key="2">
    <citation type="submission" date="2015-06" db="UniProtKB">
        <authorList>
            <consortium name="EnsemblMetazoa"/>
        </authorList>
    </citation>
    <scope>IDENTIFICATION</scope>
</reference>
<dbReference type="EMBL" id="CAEY01000349">
    <property type="status" value="NOT_ANNOTATED_CDS"/>
    <property type="molecule type" value="Genomic_DNA"/>
</dbReference>
<dbReference type="Proteomes" id="UP000015104">
    <property type="component" value="Unassembled WGS sequence"/>
</dbReference>
<evidence type="ECO:0000313" key="1">
    <source>
        <dbReference type="EnsemblMetazoa" id="tetur17g03600.1"/>
    </source>
</evidence>
<evidence type="ECO:0000313" key="2">
    <source>
        <dbReference type="Proteomes" id="UP000015104"/>
    </source>
</evidence>
<protein>
    <submittedName>
        <fullName evidence="1">Uncharacterized protein</fullName>
    </submittedName>
</protein>
<sequence length="23" mass="2715">MYENLCSSSRLNTELISDYLSLY</sequence>
<dbReference type="AlphaFoldDB" id="T1KQC1"/>
<accession>T1KQC1</accession>
<proteinExistence type="predicted"/>
<dbReference type="HOGENOM" id="CLU_3423474_0_0_1"/>
<organism evidence="1 2">
    <name type="scientific">Tetranychus urticae</name>
    <name type="common">Two-spotted spider mite</name>
    <dbReference type="NCBI Taxonomy" id="32264"/>
    <lineage>
        <taxon>Eukaryota</taxon>
        <taxon>Metazoa</taxon>
        <taxon>Ecdysozoa</taxon>
        <taxon>Arthropoda</taxon>
        <taxon>Chelicerata</taxon>
        <taxon>Arachnida</taxon>
        <taxon>Acari</taxon>
        <taxon>Acariformes</taxon>
        <taxon>Trombidiformes</taxon>
        <taxon>Prostigmata</taxon>
        <taxon>Eleutherengona</taxon>
        <taxon>Raphignathae</taxon>
        <taxon>Tetranychoidea</taxon>
        <taxon>Tetranychidae</taxon>
        <taxon>Tetranychus</taxon>
    </lineage>
</organism>
<dbReference type="EnsemblMetazoa" id="tetur17g03600.1">
    <property type="protein sequence ID" value="tetur17g03600.1"/>
    <property type="gene ID" value="tetur17g03600"/>
</dbReference>
<reference evidence="2" key="1">
    <citation type="submission" date="2011-08" db="EMBL/GenBank/DDBJ databases">
        <authorList>
            <person name="Rombauts S."/>
        </authorList>
    </citation>
    <scope>NUCLEOTIDE SEQUENCE</scope>
    <source>
        <strain evidence="2">London</strain>
    </source>
</reference>
<keyword evidence="2" id="KW-1185">Reference proteome</keyword>
<name>T1KQC1_TETUR</name>